<dbReference type="SUPFAM" id="SSF51445">
    <property type="entry name" value="(Trans)glycosidases"/>
    <property type="match status" value="1"/>
</dbReference>
<keyword evidence="1" id="KW-0378">Hydrolase</keyword>
<dbReference type="InterPro" id="IPR017853">
    <property type="entry name" value="GH"/>
</dbReference>
<dbReference type="Proteomes" id="UP000517523">
    <property type="component" value="Unassembled WGS sequence"/>
</dbReference>
<name>A0A839TKK5_9BACL</name>
<accession>A0A839TKK5</accession>
<organism evidence="4 5">
    <name type="scientific">Paenibacillus rhizosphaerae</name>
    <dbReference type="NCBI Taxonomy" id="297318"/>
    <lineage>
        <taxon>Bacteria</taxon>
        <taxon>Bacillati</taxon>
        <taxon>Bacillota</taxon>
        <taxon>Bacilli</taxon>
        <taxon>Bacillales</taxon>
        <taxon>Paenibacillaceae</taxon>
        <taxon>Paenibacillus</taxon>
    </lineage>
</organism>
<evidence type="ECO:0000259" key="3">
    <source>
        <dbReference type="Pfam" id="PF02449"/>
    </source>
</evidence>
<evidence type="ECO:0000256" key="1">
    <source>
        <dbReference type="ARBA" id="ARBA00022801"/>
    </source>
</evidence>
<proteinExistence type="predicted"/>
<dbReference type="Gene3D" id="3.20.20.80">
    <property type="entry name" value="Glycosidases"/>
    <property type="match status" value="1"/>
</dbReference>
<dbReference type="GO" id="GO:0005975">
    <property type="term" value="P:carbohydrate metabolic process"/>
    <property type="evidence" value="ECO:0007669"/>
    <property type="project" value="InterPro"/>
</dbReference>
<evidence type="ECO:0000256" key="2">
    <source>
        <dbReference type="ARBA" id="ARBA00023295"/>
    </source>
</evidence>
<evidence type="ECO:0000313" key="5">
    <source>
        <dbReference type="Proteomes" id="UP000517523"/>
    </source>
</evidence>
<dbReference type="GO" id="GO:0004565">
    <property type="term" value="F:beta-galactosidase activity"/>
    <property type="evidence" value="ECO:0007669"/>
    <property type="project" value="InterPro"/>
</dbReference>
<dbReference type="InterPro" id="IPR013529">
    <property type="entry name" value="Glyco_hydro_42_N"/>
</dbReference>
<reference evidence="4 5" key="1">
    <citation type="submission" date="2020-08" db="EMBL/GenBank/DDBJ databases">
        <title>Genomic Encyclopedia of Type Strains, Phase III (KMG-III): the genomes of soil and plant-associated and newly described type strains.</title>
        <authorList>
            <person name="Whitman W."/>
        </authorList>
    </citation>
    <scope>NUCLEOTIDE SEQUENCE [LARGE SCALE GENOMIC DNA]</scope>
    <source>
        <strain evidence="4 5">CECT 5831</strain>
    </source>
</reference>
<evidence type="ECO:0000313" key="4">
    <source>
        <dbReference type="EMBL" id="MBB3127053.1"/>
    </source>
</evidence>
<dbReference type="Pfam" id="PF02449">
    <property type="entry name" value="Glyco_hydro_42"/>
    <property type="match status" value="1"/>
</dbReference>
<dbReference type="AlphaFoldDB" id="A0A839TKK5"/>
<comment type="caution">
    <text evidence="4">The sequence shown here is derived from an EMBL/GenBank/DDBJ whole genome shotgun (WGS) entry which is preliminary data.</text>
</comment>
<feature type="domain" description="Glycoside hydrolase family 42 N-terminal" evidence="3">
    <location>
        <begin position="519"/>
        <end position="708"/>
    </location>
</feature>
<sequence>MIIFYDQTFPYGGVRPDEASLQKLASFGEIVGVEELAGRLDRAEPAETMVWLHGPYFPKASWSVIVRFLERGCGFVHIGGSPFRIPVYSSENGWIEEREQPAYHQRLRIHEIQRVEREQDWCYSGSGKIYPLFEGMEVLFEPAETCSFVLTLSSTPDHPREPGSSGPMDARIHPVMIANDKNGREKAAPAVLMENVRGTYAGSRWLFINQEIRHRFWISGGPEAVARWAQFCGRGVTEAWLKTGYASYEVGENPALLLQMQALIDSAIADWNVEITVSQASATEDSVIHKERLVLSVEREIIYEWLPLKMTLEPGLYRMEARAVSSNGERMHLSQGFWCKDNNLLTQGESLACGRDYFMRNGKPMPVVGMTYMASDTGRKFLFLPNPDVWDRDMEKMKRAGINLIRTGIWSAWRHIMLEDGHPSDKVLRSMDAFLLTAARHGLEVIFTFFAFTPEMWEGSNPYLDTRSVEAQKRFIRSIVTRHANTTNVHWDLINEPSLFDPSRIFDGPRKVGDVSERVAFRNWLRKRHGNDIRGLQEKWGMTPEELPDFESANPPEKAEINFNPTEGKAKRGLRWLDYCLFTMDMHNRWVGELSNSIRSSSPKQLITVGQDEAVMAQRPSPFFYADSVDYTSVHTWWLNDHLLWDGLVGKTPLKPNLVQETGMMYVETASGMAKRSEPELRNMLERKYAYAFAAGAAGAVQWIWNINPYLNSVNESNIGALRADGTEKPEVGVSYGFGQFMGEIHGVFADRRLEEVAVIFPYSNSFSNRHFAFDATTRLSRVLSYQLKQTFRIWSEYHLSPEETGSGAKLMIVPSAHNLSSHALEQLLQRVRKDGSTLLLTGPLSLDEYWKSSGRLQMITGDTRLVNVCREEMLEVGGDKLSIAFGQNRIGELVKEIPVGIFDGMNKLHEYDLGKGKLLWCPLPVECSDSPEAMTHVYRYVLDLAGVTKELRWIRGGELPGVYGRKLAFPDGALYIFVSESGYDAEIAVQDADTGVDYSFVLERDRSVLFAADRNGDLLAVYRPEEVKIWHGIKC</sequence>
<gene>
    <name evidence="4" type="ORF">FHS19_001707</name>
</gene>
<keyword evidence="2" id="KW-0326">Glycosidase</keyword>
<dbReference type="RefSeq" id="WP_246426457.1">
    <property type="nucleotide sequence ID" value="NZ_JACHXJ010000001.1"/>
</dbReference>
<dbReference type="EMBL" id="JACHXJ010000001">
    <property type="protein sequence ID" value="MBB3127053.1"/>
    <property type="molecule type" value="Genomic_DNA"/>
</dbReference>
<dbReference type="GO" id="GO:0009341">
    <property type="term" value="C:beta-galactosidase complex"/>
    <property type="evidence" value="ECO:0007669"/>
    <property type="project" value="InterPro"/>
</dbReference>
<protein>
    <recommendedName>
        <fullName evidence="3">Glycoside hydrolase family 42 N-terminal domain-containing protein</fullName>
    </recommendedName>
</protein>